<protein>
    <submittedName>
        <fullName evidence="1">Uncharacterized protein</fullName>
    </submittedName>
</protein>
<name>A0A0E9QEE3_ANGAN</name>
<sequence length="28" mass="3177">MGGHALRRVFRGNCRINGNSVYIRLTKS</sequence>
<reference evidence="1" key="2">
    <citation type="journal article" date="2015" name="Fish Shellfish Immunol.">
        <title>Early steps in the European eel (Anguilla anguilla)-Vibrio vulnificus interaction in the gills: Role of the RtxA13 toxin.</title>
        <authorList>
            <person name="Callol A."/>
            <person name="Pajuelo D."/>
            <person name="Ebbesson L."/>
            <person name="Teles M."/>
            <person name="MacKenzie S."/>
            <person name="Amaro C."/>
        </authorList>
    </citation>
    <scope>NUCLEOTIDE SEQUENCE</scope>
</reference>
<proteinExistence type="predicted"/>
<dbReference type="EMBL" id="GBXM01093715">
    <property type="protein sequence ID" value="JAH14862.1"/>
    <property type="molecule type" value="Transcribed_RNA"/>
</dbReference>
<accession>A0A0E9QEE3</accession>
<dbReference type="AlphaFoldDB" id="A0A0E9QEE3"/>
<organism evidence="1">
    <name type="scientific">Anguilla anguilla</name>
    <name type="common">European freshwater eel</name>
    <name type="synonym">Muraena anguilla</name>
    <dbReference type="NCBI Taxonomy" id="7936"/>
    <lineage>
        <taxon>Eukaryota</taxon>
        <taxon>Metazoa</taxon>
        <taxon>Chordata</taxon>
        <taxon>Craniata</taxon>
        <taxon>Vertebrata</taxon>
        <taxon>Euteleostomi</taxon>
        <taxon>Actinopterygii</taxon>
        <taxon>Neopterygii</taxon>
        <taxon>Teleostei</taxon>
        <taxon>Anguilliformes</taxon>
        <taxon>Anguillidae</taxon>
        <taxon>Anguilla</taxon>
    </lineage>
</organism>
<reference evidence="1" key="1">
    <citation type="submission" date="2014-11" db="EMBL/GenBank/DDBJ databases">
        <authorList>
            <person name="Amaro Gonzalez C."/>
        </authorList>
    </citation>
    <scope>NUCLEOTIDE SEQUENCE</scope>
</reference>
<evidence type="ECO:0000313" key="1">
    <source>
        <dbReference type="EMBL" id="JAH14862.1"/>
    </source>
</evidence>